<dbReference type="PANTHER" id="PTHR31734">
    <property type="entry name" value="AUXIN-RESPONSIVE PROTEIN IAA17"/>
    <property type="match status" value="1"/>
</dbReference>
<dbReference type="Proteomes" id="UP001497512">
    <property type="component" value="Chromosome 3"/>
</dbReference>
<comment type="function">
    <text evidence="4">Aux/IAA proteins are short-lived transcriptional factors that function as repressors of early auxin response genes at low auxin concentrations.</text>
</comment>
<evidence type="ECO:0000256" key="4">
    <source>
        <dbReference type="RuleBase" id="RU004549"/>
    </source>
</evidence>
<feature type="region of interest" description="Disordered" evidence="5">
    <location>
        <begin position="292"/>
        <end position="370"/>
    </location>
</feature>
<feature type="compositionally biased region" description="Low complexity" evidence="5">
    <location>
        <begin position="1"/>
        <end position="10"/>
    </location>
</feature>
<gene>
    <name evidence="7" type="ORF">CSSPTR1EN2_LOCUS15354</name>
</gene>
<feature type="compositionally biased region" description="Basic and acidic residues" evidence="5">
    <location>
        <begin position="168"/>
        <end position="180"/>
    </location>
</feature>
<reference evidence="7" key="1">
    <citation type="submission" date="2024-02" db="EMBL/GenBank/DDBJ databases">
        <authorList>
            <consortium name="ELIXIR-Norway"/>
            <consortium name="Elixir Norway"/>
        </authorList>
    </citation>
    <scope>NUCLEOTIDE SEQUENCE</scope>
</reference>
<keyword evidence="4" id="KW-0804">Transcription</keyword>
<feature type="compositionally biased region" description="Low complexity" evidence="5">
    <location>
        <begin position="110"/>
        <end position="127"/>
    </location>
</feature>
<dbReference type="SUPFAM" id="SSF54277">
    <property type="entry name" value="CAD &amp; PB1 domains"/>
    <property type="match status" value="1"/>
</dbReference>
<dbReference type="Pfam" id="PF02309">
    <property type="entry name" value="AUX_IAA"/>
    <property type="match status" value="1"/>
</dbReference>
<feature type="domain" description="PB1" evidence="6">
    <location>
        <begin position="644"/>
        <end position="733"/>
    </location>
</feature>
<sequence>MMMMMSSVAPVEEEAAVRRRGRRRRSRRRSESRMSGSEESGSVGVAENEENASASLGSVSHKKQQLQSSLNAAGSVCEADNSMCGSDDDRSGTTTTTTVVLREQDYIGLSSEVSSSSSPSPLPSSSSCFRTVLRSPSCSKESEKGVVREEELNLNLGATELRLGPRPQHQESGRCAKGGREPMTCSTDELEPFAASVLDKARVSSQKPSAAADRVVAAAASADRARTTTGSFRSFPNSEKWNGEELQRKQQQGCDETLNLGISLVPNNRGCNRSEQVAAAADKKKLFHVSGGSAAMEEDDNNTKQSRSNQQQGNTPPPLQQHLQEAPPQQQQQQQETQESMLMGRGETGENNGHYRLGGQQEHQQHPHVPHSCCCCCPHESAVVEGSRAMTAAAPPPPPPSHTSSSSSSSVAAAGSARSRFPYNGTEMVSQNPKQLGAQQYPSTKIIYPGKMKPLLPPLPTSSSSSWQQQQLQTREQPGGLFGIFHPQPQLAASRGPLPQLMSNRASDASAEANPKTWDSFSSSSLPPKKLEEASFTAVASSEFAKHPSPNKQPPATAVKEVAAPTTAPPRQAPVVVGWPPVRNFRRNALAFQQQPPRSAPPSPQERQPRPTTTTTNPLAPTSVGMMTPPTPPANGGATPSQTSILVKVYMDGLPIGRKVDLTTHNSYDKLKYALEDMFQQFIGNASLHLLNFLHNSDYVLTYEDCDSDHMLVGDVPWEMFTTIVRRLRIMKGVDIAQRGGDNTMSSQLDVV</sequence>
<feature type="compositionally biased region" description="Basic residues" evidence="5">
    <location>
        <begin position="18"/>
        <end position="30"/>
    </location>
</feature>
<evidence type="ECO:0000259" key="6">
    <source>
        <dbReference type="PROSITE" id="PS51745"/>
    </source>
</evidence>
<feature type="compositionally biased region" description="Polar residues" evidence="5">
    <location>
        <begin position="303"/>
        <end position="314"/>
    </location>
</feature>
<protein>
    <recommendedName>
        <fullName evidence="4">Auxin-responsive protein</fullName>
    </recommendedName>
</protein>
<comment type="subcellular location">
    <subcellularLocation>
        <location evidence="4">Nucleus</location>
    </subcellularLocation>
</comment>
<feature type="region of interest" description="Disordered" evidence="5">
    <location>
        <begin position="541"/>
        <end position="575"/>
    </location>
</feature>
<evidence type="ECO:0000256" key="3">
    <source>
        <dbReference type="ARBA" id="ARBA00023294"/>
    </source>
</evidence>
<evidence type="ECO:0000256" key="1">
    <source>
        <dbReference type="ARBA" id="ARBA00006728"/>
    </source>
</evidence>
<keyword evidence="2 4" id="KW-0678">Repressor</keyword>
<feature type="compositionally biased region" description="Low complexity" evidence="5">
    <location>
        <begin position="320"/>
        <end position="339"/>
    </location>
</feature>
<dbReference type="EMBL" id="OZ019895">
    <property type="protein sequence ID" value="CAK9220285.1"/>
    <property type="molecule type" value="Genomic_DNA"/>
</dbReference>
<feature type="region of interest" description="Disordered" evidence="5">
    <location>
        <begin position="451"/>
        <end position="472"/>
    </location>
</feature>
<dbReference type="PANTHER" id="PTHR31734:SF28">
    <property type="entry name" value="AUXIN-RESPONSIVE PROTEIN IAA13"/>
    <property type="match status" value="1"/>
</dbReference>
<feature type="compositionally biased region" description="Low complexity" evidence="5">
    <location>
        <begin position="33"/>
        <end position="46"/>
    </location>
</feature>
<comment type="subunit">
    <text evidence="4">Homodimers and heterodimers.</text>
</comment>
<evidence type="ECO:0000313" key="8">
    <source>
        <dbReference type="Proteomes" id="UP001497512"/>
    </source>
</evidence>
<feature type="region of interest" description="Disordered" evidence="5">
    <location>
        <begin position="388"/>
        <end position="417"/>
    </location>
</feature>
<feature type="region of interest" description="Disordered" evidence="5">
    <location>
        <begin position="592"/>
        <end position="640"/>
    </location>
</feature>
<keyword evidence="3 4" id="KW-0927">Auxin signaling pathway</keyword>
<feature type="region of interest" description="Disordered" evidence="5">
    <location>
        <begin position="221"/>
        <end position="252"/>
    </location>
</feature>
<evidence type="ECO:0000313" key="7">
    <source>
        <dbReference type="EMBL" id="CAK9220285.1"/>
    </source>
</evidence>
<keyword evidence="4" id="KW-0805">Transcription regulation</keyword>
<feature type="compositionally biased region" description="Low complexity" evidence="5">
    <location>
        <begin position="402"/>
        <end position="417"/>
    </location>
</feature>
<feature type="compositionally biased region" description="Low complexity" evidence="5">
    <location>
        <begin position="461"/>
        <end position="472"/>
    </location>
</feature>
<evidence type="ECO:0000256" key="2">
    <source>
        <dbReference type="ARBA" id="ARBA00022491"/>
    </source>
</evidence>
<comment type="similarity">
    <text evidence="1 4">Belongs to the Aux/IAA family.</text>
</comment>
<name>A0ABP0UFU5_9BRYO</name>
<feature type="region of interest" description="Disordered" evidence="5">
    <location>
        <begin position="485"/>
        <end position="529"/>
    </location>
</feature>
<organism evidence="7 8">
    <name type="scientific">Sphagnum troendelagicum</name>
    <dbReference type="NCBI Taxonomy" id="128251"/>
    <lineage>
        <taxon>Eukaryota</taxon>
        <taxon>Viridiplantae</taxon>
        <taxon>Streptophyta</taxon>
        <taxon>Embryophyta</taxon>
        <taxon>Bryophyta</taxon>
        <taxon>Sphagnophytina</taxon>
        <taxon>Sphagnopsida</taxon>
        <taxon>Sphagnales</taxon>
        <taxon>Sphagnaceae</taxon>
        <taxon>Sphagnum</taxon>
    </lineage>
</organism>
<dbReference type="PROSITE" id="PS51745">
    <property type="entry name" value="PB1"/>
    <property type="match status" value="1"/>
</dbReference>
<feature type="region of interest" description="Disordered" evidence="5">
    <location>
        <begin position="158"/>
        <end position="183"/>
    </location>
</feature>
<keyword evidence="8" id="KW-1185">Reference proteome</keyword>
<feature type="region of interest" description="Disordered" evidence="5">
    <location>
        <begin position="1"/>
        <end position="145"/>
    </location>
</feature>
<dbReference type="InterPro" id="IPR033389">
    <property type="entry name" value="AUX/IAA_dom"/>
</dbReference>
<accession>A0ABP0UFU5</accession>
<evidence type="ECO:0000256" key="5">
    <source>
        <dbReference type="SAM" id="MobiDB-lite"/>
    </source>
</evidence>
<proteinExistence type="inferred from homology"/>
<keyword evidence="4" id="KW-0539">Nucleus</keyword>
<dbReference type="Gene3D" id="3.10.20.90">
    <property type="entry name" value="Phosphatidylinositol 3-kinase Catalytic Subunit, Chain A, domain 1"/>
    <property type="match status" value="1"/>
</dbReference>
<dbReference type="InterPro" id="IPR003311">
    <property type="entry name" value="AUX_IAA"/>
</dbReference>
<feature type="compositionally biased region" description="Low complexity" evidence="5">
    <location>
        <begin position="610"/>
        <end position="640"/>
    </location>
</feature>
<feature type="compositionally biased region" description="Polar residues" evidence="5">
    <location>
        <begin position="227"/>
        <end position="240"/>
    </location>
</feature>
<dbReference type="InterPro" id="IPR053793">
    <property type="entry name" value="PB1-like"/>
</dbReference>